<organism evidence="1 2">
    <name type="scientific">Scophthalmus maximus</name>
    <name type="common">Turbot</name>
    <name type="synonym">Psetta maxima</name>
    <dbReference type="NCBI Taxonomy" id="52904"/>
    <lineage>
        <taxon>Eukaryota</taxon>
        <taxon>Metazoa</taxon>
        <taxon>Chordata</taxon>
        <taxon>Craniata</taxon>
        <taxon>Vertebrata</taxon>
        <taxon>Euteleostomi</taxon>
        <taxon>Actinopterygii</taxon>
        <taxon>Neopterygii</taxon>
        <taxon>Teleostei</taxon>
        <taxon>Neoteleostei</taxon>
        <taxon>Acanthomorphata</taxon>
        <taxon>Carangaria</taxon>
        <taxon>Pleuronectiformes</taxon>
        <taxon>Pleuronectoidei</taxon>
        <taxon>Scophthalmidae</taxon>
        <taxon>Scophthalmus</taxon>
    </lineage>
</organism>
<sequence length="52" mass="5934">MNLIIALDEKSEIGDPGGVKGLVMRLRKERRGDHRCKDEHYTAVAKTRERLA</sequence>
<evidence type="ECO:0000313" key="2">
    <source>
        <dbReference type="Proteomes" id="UP000246464"/>
    </source>
</evidence>
<accession>A0A2U9CIH9</accession>
<proteinExistence type="predicted"/>
<dbReference type="Proteomes" id="UP000246464">
    <property type="component" value="Chromosome 17"/>
</dbReference>
<dbReference type="AlphaFoldDB" id="A0A2U9CIH9"/>
<protein>
    <submittedName>
        <fullName evidence="1">Uncharacterized protein</fullName>
    </submittedName>
</protein>
<reference evidence="1 2" key="1">
    <citation type="submission" date="2017-12" db="EMBL/GenBank/DDBJ databases">
        <title>Integrating genomic resources of turbot (Scophthalmus maximus) in depth evaluation of genetic and physical mapping variation across individuals.</title>
        <authorList>
            <person name="Martinez P."/>
        </authorList>
    </citation>
    <scope>NUCLEOTIDE SEQUENCE [LARGE SCALE GENOMIC DNA]</scope>
</reference>
<name>A0A2U9CIH9_SCOMX</name>
<dbReference type="EMBL" id="CP026259">
    <property type="protein sequence ID" value="AWP16391.1"/>
    <property type="molecule type" value="Genomic_DNA"/>
</dbReference>
<evidence type="ECO:0000313" key="1">
    <source>
        <dbReference type="EMBL" id="AWP16391.1"/>
    </source>
</evidence>
<gene>
    <name evidence="1" type="ORF">SMAX5B_000463</name>
</gene>
<keyword evidence="2" id="KW-1185">Reference proteome</keyword>